<dbReference type="Pfam" id="PF20231">
    <property type="entry name" value="DUF6589"/>
    <property type="match status" value="1"/>
</dbReference>
<dbReference type="OrthoDB" id="3019291at2759"/>
<reference evidence="2 3" key="1">
    <citation type="journal article" date="2019" name="Nat. Ecol. Evol.">
        <title>Megaphylogeny resolves global patterns of mushroom evolution.</title>
        <authorList>
            <person name="Varga T."/>
            <person name="Krizsan K."/>
            <person name="Foldi C."/>
            <person name="Dima B."/>
            <person name="Sanchez-Garcia M."/>
            <person name="Sanchez-Ramirez S."/>
            <person name="Szollosi G.J."/>
            <person name="Szarkandi J.G."/>
            <person name="Papp V."/>
            <person name="Albert L."/>
            <person name="Andreopoulos W."/>
            <person name="Angelini C."/>
            <person name="Antonin V."/>
            <person name="Barry K.W."/>
            <person name="Bougher N.L."/>
            <person name="Buchanan P."/>
            <person name="Buyck B."/>
            <person name="Bense V."/>
            <person name="Catcheside P."/>
            <person name="Chovatia M."/>
            <person name="Cooper J."/>
            <person name="Damon W."/>
            <person name="Desjardin D."/>
            <person name="Finy P."/>
            <person name="Geml J."/>
            <person name="Haridas S."/>
            <person name="Hughes K."/>
            <person name="Justo A."/>
            <person name="Karasinski D."/>
            <person name="Kautmanova I."/>
            <person name="Kiss B."/>
            <person name="Kocsube S."/>
            <person name="Kotiranta H."/>
            <person name="LaButti K.M."/>
            <person name="Lechner B.E."/>
            <person name="Liimatainen K."/>
            <person name="Lipzen A."/>
            <person name="Lukacs Z."/>
            <person name="Mihaltcheva S."/>
            <person name="Morgado L.N."/>
            <person name="Niskanen T."/>
            <person name="Noordeloos M.E."/>
            <person name="Ohm R.A."/>
            <person name="Ortiz-Santana B."/>
            <person name="Ovrebo C."/>
            <person name="Racz N."/>
            <person name="Riley R."/>
            <person name="Savchenko A."/>
            <person name="Shiryaev A."/>
            <person name="Soop K."/>
            <person name="Spirin V."/>
            <person name="Szebenyi C."/>
            <person name="Tomsovsky M."/>
            <person name="Tulloss R.E."/>
            <person name="Uehling J."/>
            <person name="Grigoriev I.V."/>
            <person name="Vagvolgyi C."/>
            <person name="Papp T."/>
            <person name="Martin F.M."/>
            <person name="Miettinen O."/>
            <person name="Hibbett D.S."/>
            <person name="Nagy L.G."/>
        </authorList>
    </citation>
    <scope>NUCLEOTIDE SEQUENCE [LARGE SCALE GENOMIC DNA]</scope>
    <source>
        <strain evidence="2 3">CBS 962.96</strain>
    </source>
</reference>
<dbReference type="Proteomes" id="UP000297245">
    <property type="component" value="Unassembled WGS sequence"/>
</dbReference>
<proteinExistence type="predicted"/>
<accession>A0A4S8KS26</accession>
<dbReference type="InterPro" id="IPR046496">
    <property type="entry name" value="DUF6589"/>
</dbReference>
<name>A0A4S8KS26_DENBC</name>
<evidence type="ECO:0000313" key="2">
    <source>
        <dbReference type="EMBL" id="THU78559.1"/>
    </source>
</evidence>
<feature type="non-terminal residue" evidence="2">
    <location>
        <position position="1"/>
    </location>
</feature>
<evidence type="ECO:0000313" key="3">
    <source>
        <dbReference type="Proteomes" id="UP000297245"/>
    </source>
</evidence>
<dbReference type="AlphaFoldDB" id="A0A4S8KS26"/>
<protein>
    <recommendedName>
        <fullName evidence="1">DUF6589 domain-containing protein</fullName>
    </recommendedName>
</protein>
<organism evidence="2 3">
    <name type="scientific">Dendrothele bispora (strain CBS 962.96)</name>
    <dbReference type="NCBI Taxonomy" id="1314807"/>
    <lineage>
        <taxon>Eukaryota</taxon>
        <taxon>Fungi</taxon>
        <taxon>Dikarya</taxon>
        <taxon>Basidiomycota</taxon>
        <taxon>Agaricomycotina</taxon>
        <taxon>Agaricomycetes</taxon>
        <taxon>Agaricomycetidae</taxon>
        <taxon>Agaricales</taxon>
        <taxon>Agaricales incertae sedis</taxon>
        <taxon>Dendrothele</taxon>
    </lineage>
</organism>
<dbReference type="EMBL" id="ML180173">
    <property type="protein sequence ID" value="THU78559.1"/>
    <property type="molecule type" value="Genomic_DNA"/>
</dbReference>
<evidence type="ECO:0000259" key="1">
    <source>
        <dbReference type="Pfam" id="PF20231"/>
    </source>
</evidence>
<sequence>GYDSIPDFFYSYLEQIPRHSSHDFDESHRTSLAFFLRGRNKVKPVEIVQRMFDHRYSFPSDTCNNKDDERSKAYSPVLDPREIRYARCSLSSWATQVVGNRAYHDMWKLTHAELDPKDGGPQISARLFASANSRTRAKQGGKLVSKEDLLSFKISDRISFFQIHAPLVWYLVECMAAPRKNNTIIERKRRHPAIVQVAAISSFCMARNQYSNGYWAMQNGIWHIACQSHVDVKRIDSHKGASVHDTTARTALATIAENSLRKLQDDMQKGTKHLSMRYRWVLDNVQQYVKVWEGGIGRDNLLITGCVGTAILMDDVTPGAFDLHDHMNRVLKNESAKLTTQNLWESINWDHISGIQSLHVLLALLIYIPSLNSMEIKVNELFRGKYAIHRMRRGRKTTLIPLGTNSEREIETEGMKRALHDFFEQSGVQPECASDLIVWVGGDGGSVLAMNRAKRYLAQHYELGDSESDYKILHNLLPTIGIWHTQSTNQNMIAENHFGPAVTNDPSALSRSASCANFKRPSNFKDCSKFYSLHRCMSTCWNAQILDCWRHELGFVTHEDMFAHFEQQGKNNNLPDFDDLMAKAVRITSRWVSLESVAQALSSNTSSLPDDITFPLGDPYQFHATDNGGVNENPKFDLFKESKDFEGDHVLANSILFKWEYSLWLELAYAVPEGDIGRVWEIMKIWTFIFAGGGNSNYRDLLLQMYCLFRYQSSTDLRDAIWNNWLVNVTGELGKWIADDLLQEHYNRWLEDLLQKSNGNFDNAFLRSVLSPNVEFFLRLKEEFESALGLHIRSKSHTSPHLRAEYQQLLTMYREEKLHVFRKGRSMGHAATNLINKGFIQLKSGALESFLKKQNDHIETL</sequence>
<feature type="domain" description="DUF6589" evidence="1">
    <location>
        <begin position="334"/>
        <end position="797"/>
    </location>
</feature>
<gene>
    <name evidence="2" type="ORF">K435DRAFT_588157</name>
</gene>
<keyword evidence="3" id="KW-1185">Reference proteome</keyword>
<feature type="non-terminal residue" evidence="2">
    <location>
        <position position="861"/>
    </location>
</feature>